<sequence length="633" mass="70302">MDRRKTLGALAPGQLNARQSLAPGGKAAGKLPLDKALSRMSLAGPVARRSSAYTTKASGVKQDPRPTSDKGFQQACIRTVITYLAAHGFEYAITPKVLASPTTKDFTNVMMFLFRQFDPVLPKTFKLEEEARPVGEGGVCNSCLFGREGTERRQLVLPKTFKLEEEVPQLYKRLKYPFQISKSNLTAVGSPHTWPSLLAALTWLVELLNYAERAEQARQDVQDERSRTEAEFFQYVSQVYRFFMTGDDAKCEEVDGRQAAEFEARAAGIRSDIERLAASNDALRSEIERLWGEPSPLLAARTAKEETLADKEKFLKLLDNLQAHKTSLQRKLAERQADVAAQAAELAAVEKENEQLRARIAVQTVHPADVMRMNQEKAKLESALRSTQAQREGLDRRVLEQERSIEARLDSVEAALQGYHSMADRLALIPATAKRAEGVNFEVRLDRGAASAGEMINVDLKGIVKPALQRLRDSYSAKARELADQLLSLQEKHDSVRELLAEREEENRNAEAQVHKLDGQYRSAKEALDQDIAAAQSQVDQLAAEVAQLRNANGTLVLASEERLRALQAQYEDLLGQCELDNATLHRDLSAALEKILNHKVQLQADLKALCGREAGIMQQLQQEAAKLSALPG</sequence>
<name>A0AAD5DYX2_9CHLO</name>
<feature type="coiled-coil region" evidence="11">
    <location>
        <begin position="204"/>
        <end position="231"/>
    </location>
</feature>
<dbReference type="GO" id="GO:0051301">
    <property type="term" value="P:cell division"/>
    <property type="evidence" value="ECO:0007669"/>
    <property type="project" value="UniProtKB-UniRule"/>
</dbReference>
<evidence type="ECO:0000256" key="10">
    <source>
        <dbReference type="RuleBase" id="RU368072"/>
    </source>
</evidence>
<keyword evidence="4 10" id="KW-0498">Mitosis</keyword>
<evidence type="ECO:0000256" key="1">
    <source>
        <dbReference type="ARBA" id="ARBA00007050"/>
    </source>
</evidence>
<evidence type="ECO:0000256" key="7">
    <source>
        <dbReference type="ARBA" id="ARBA00023242"/>
    </source>
</evidence>
<comment type="subcellular location">
    <subcellularLocation>
        <location evidence="10">Chromosome</location>
        <location evidence="10">Centromere</location>
        <location evidence="10">Kinetochore</location>
    </subcellularLocation>
    <subcellularLocation>
        <location evidence="10">Nucleus</location>
    </subcellularLocation>
</comment>
<evidence type="ECO:0000256" key="12">
    <source>
        <dbReference type="SAM" id="MobiDB-lite"/>
    </source>
</evidence>
<comment type="caution">
    <text evidence="15">The sequence shown here is derived from an EMBL/GenBank/DDBJ whole genome shotgun (WGS) entry which is preliminary data.</text>
</comment>
<reference evidence="15" key="1">
    <citation type="submission" date="2020-11" db="EMBL/GenBank/DDBJ databases">
        <title>Chlorella ohadii genome sequencing and assembly.</title>
        <authorList>
            <person name="Murik O."/>
            <person name="Treves H."/>
            <person name="Kedem I."/>
            <person name="Shotland Y."/>
            <person name="Kaplan A."/>
        </authorList>
    </citation>
    <scope>NUCLEOTIDE SEQUENCE</scope>
    <source>
        <strain evidence="15">1</strain>
    </source>
</reference>
<evidence type="ECO:0000256" key="3">
    <source>
        <dbReference type="ARBA" id="ARBA00022618"/>
    </source>
</evidence>
<dbReference type="PANTHER" id="PTHR10643:SF2">
    <property type="entry name" value="KINETOCHORE PROTEIN NDC80 HOMOLOG"/>
    <property type="match status" value="1"/>
</dbReference>
<feature type="coiled-coil region" evidence="11">
    <location>
        <begin position="311"/>
        <end position="397"/>
    </location>
</feature>
<feature type="coiled-coil region" evidence="11">
    <location>
        <begin position="472"/>
        <end position="577"/>
    </location>
</feature>
<dbReference type="GO" id="GO:0031262">
    <property type="term" value="C:Ndc80 complex"/>
    <property type="evidence" value="ECO:0007669"/>
    <property type="project" value="UniProtKB-UniRule"/>
</dbReference>
<evidence type="ECO:0000256" key="4">
    <source>
        <dbReference type="ARBA" id="ARBA00022776"/>
    </source>
</evidence>
<dbReference type="InterPro" id="IPR055260">
    <property type="entry name" value="Ndc80_CH"/>
</dbReference>
<evidence type="ECO:0000313" key="15">
    <source>
        <dbReference type="EMBL" id="KAI7842999.1"/>
    </source>
</evidence>
<keyword evidence="7 10" id="KW-0539">Nucleus</keyword>
<protein>
    <recommendedName>
        <fullName evidence="10">Kinetochore protein NDC80</fullName>
    </recommendedName>
</protein>
<evidence type="ECO:0000256" key="8">
    <source>
        <dbReference type="ARBA" id="ARBA00023306"/>
    </source>
</evidence>
<dbReference type="AlphaFoldDB" id="A0AAD5DYX2"/>
<evidence type="ECO:0000313" key="16">
    <source>
        <dbReference type="Proteomes" id="UP001205105"/>
    </source>
</evidence>
<evidence type="ECO:0000256" key="5">
    <source>
        <dbReference type="ARBA" id="ARBA00022838"/>
    </source>
</evidence>
<organism evidence="15 16">
    <name type="scientific">Chlorella ohadii</name>
    <dbReference type="NCBI Taxonomy" id="2649997"/>
    <lineage>
        <taxon>Eukaryota</taxon>
        <taxon>Viridiplantae</taxon>
        <taxon>Chlorophyta</taxon>
        <taxon>core chlorophytes</taxon>
        <taxon>Trebouxiophyceae</taxon>
        <taxon>Chlorellales</taxon>
        <taxon>Chlorellaceae</taxon>
        <taxon>Chlorella clade</taxon>
        <taxon>Chlorella</taxon>
    </lineage>
</organism>
<evidence type="ECO:0000259" key="14">
    <source>
        <dbReference type="Pfam" id="PF24487"/>
    </source>
</evidence>
<dbReference type="Gene3D" id="1.10.418.30">
    <property type="entry name" value="Ncd80 complex, Ncd80 subunit"/>
    <property type="match status" value="1"/>
</dbReference>
<dbReference type="InterPro" id="IPR057091">
    <property type="entry name" value="NDC80_loop"/>
</dbReference>
<dbReference type="InterPro" id="IPR038273">
    <property type="entry name" value="Ndc80_sf"/>
</dbReference>
<keyword evidence="16" id="KW-1185">Reference proteome</keyword>
<dbReference type="EMBL" id="JADXDR010000044">
    <property type="protein sequence ID" value="KAI7842999.1"/>
    <property type="molecule type" value="Genomic_DNA"/>
</dbReference>
<feature type="region of interest" description="Disordered" evidence="12">
    <location>
        <begin position="1"/>
        <end position="27"/>
    </location>
</feature>
<evidence type="ECO:0000256" key="6">
    <source>
        <dbReference type="ARBA" id="ARBA00023054"/>
    </source>
</evidence>
<dbReference type="Proteomes" id="UP001205105">
    <property type="component" value="Unassembled WGS sequence"/>
</dbReference>
<keyword evidence="9 10" id="KW-0137">Centromere</keyword>
<evidence type="ECO:0000256" key="2">
    <source>
        <dbReference type="ARBA" id="ARBA00022454"/>
    </source>
</evidence>
<dbReference type="GO" id="GO:0051315">
    <property type="term" value="P:attachment of mitotic spindle microtubules to kinetochore"/>
    <property type="evidence" value="ECO:0007669"/>
    <property type="project" value="UniProtKB-UniRule"/>
</dbReference>
<comment type="function">
    <text evidence="10">Acts as a component of the essential kinetochore-associated NDC80 complex, which is required for chromosome segregation and spindle checkpoint activity.</text>
</comment>
<feature type="domain" description="Kinetochore protein Ndc80 CH" evidence="13">
    <location>
        <begin position="162"/>
        <end position="212"/>
    </location>
</feature>
<gene>
    <name evidence="15" type="ORF">COHA_003332</name>
</gene>
<evidence type="ECO:0000259" key="13">
    <source>
        <dbReference type="Pfam" id="PF03801"/>
    </source>
</evidence>
<dbReference type="InterPro" id="IPR005550">
    <property type="entry name" value="Kinetochore_Ndc80"/>
</dbReference>
<dbReference type="Pfam" id="PF03801">
    <property type="entry name" value="Ndc80_HEC"/>
    <property type="match status" value="2"/>
</dbReference>
<keyword evidence="8 10" id="KW-0131">Cell cycle</keyword>
<dbReference type="Pfam" id="PF24487">
    <property type="entry name" value="NDC80_loop"/>
    <property type="match status" value="1"/>
</dbReference>
<proteinExistence type="inferred from homology"/>
<dbReference type="PANTHER" id="PTHR10643">
    <property type="entry name" value="KINETOCHORE PROTEIN NDC80"/>
    <property type="match status" value="1"/>
</dbReference>
<feature type="domain" description="Kinetochore protein NDC80 loop region" evidence="14">
    <location>
        <begin position="410"/>
        <end position="603"/>
    </location>
</feature>
<keyword evidence="5 10" id="KW-0995">Kinetochore</keyword>
<dbReference type="GO" id="GO:0005634">
    <property type="term" value="C:nucleus"/>
    <property type="evidence" value="ECO:0007669"/>
    <property type="project" value="UniProtKB-SubCell"/>
</dbReference>
<evidence type="ECO:0000256" key="9">
    <source>
        <dbReference type="ARBA" id="ARBA00023328"/>
    </source>
</evidence>
<keyword evidence="2 10" id="KW-0158">Chromosome</keyword>
<accession>A0AAD5DYX2</accession>
<feature type="domain" description="Kinetochore protein Ndc80 CH" evidence="13">
    <location>
        <begin position="50"/>
        <end position="130"/>
    </location>
</feature>
<comment type="subunit">
    <text evidence="10">Component of the NDC80 complex.</text>
</comment>
<keyword evidence="6 11" id="KW-0175">Coiled coil</keyword>
<evidence type="ECO:0000256" key="11">
    <source>
        <dbReference type="SAM" id="Coils"/>
    </source>
</evidence>
<comment type="similarity">
    <text evidence="1 10">Belongs to the NDC80/HEC1 family.</text>
</comment>
<keyword evidence="3 10" id="KW-0132">Cell division</keyword>